<feature type="transmembrane region" description="Helical" evidence="1">
    <location>
        <begin position="15"/>
        <end position="37"/>
    </location>
</feature>
<keyword evidence="1" id="KW-1133">Transmembrane helix</keyword>
<name>A0A2L0V010_9CAUD</name>
<dbReference type="Proteomes" id="UP000223025">
    <property type="component" value="Segment"/>
</dbReference>
<keyword evidence="1" id="KW-0812">Transmembrane</keyword>
<reference evidence="2 3" key="1">
    <citation type="submission" date="2017-06" db="EMBL/GenBank/DDBJ databases">
        <authorList>
            <person name="Kim H.J."/>
            <person name="Triplett B.A."/>
        </authorList>
    </citation>
    <scope>NUCLEOTIDE SEQUENCE [LARGE SCALE GENOMIC DNA]</scope>
</reference>
<evidence type="ECO:0000256" key="1">
    <source>
        <dbReference type="SAM" id="Phobius"/>
    </source>
</evidence>
<proteinExistence type="predicted"/>
<keyword evidence="1" id="KW-0472">Membrane</keyword>
<evidence type="ECO:0000313" key="3">
    <source>
        <dbReference type="Proteomes" id="UP000223025"/>
    </source>
</evidence>
<evidence type="ECO:0000313" key="2">
    <source>
        <dbReference type="EMBL" id="AUZ95152.1"/>
    </source>
</evidence>
<accession>A0A2L0V010</accession>
<dbReference type="GeneID" id="40088396"/>
<keyword evidence="3" id="KW-1185">Reference proteome</keyword>
<dbReference type="OrthoDB" id="22737at10239"/>
<sequence>MRYYTRNSTIAKLKAFGYTAAVVLLIVGVLPMILGSCTVDERTAKRILGAQGFTDVKLTGYSIFGCSKDQQWRSGFDAKDVRGNEISGVLCQDLFGSTSVRVY</sequence>
<dbReference type="EMBL" id="MF403008">
    <property type="protein sequence ID" value="AUZ95152.1"/>
    <property type="molecule type" value="Genomic_DNA"/>
</dbReference>
<organism evidence="2 3">
    <name type="scientific">Agrobacterium phage Atu_ph07</name>
    <dbReference type="NCBI Taxonomy" id="2024264"/>
    <lineage>
        <taxon>Viruses</taxon>
        <taxon>Duplodnaviria</taxon>
        <taxon>Heunggongvirae</taxon>
        <taxon>Uroviricota</taxon>
        <taxon>Caudoviricetes</taxon>
        <taxon>Polybotosvirus</taxon>
        <taxon>Polybotosvirus Atuph07</taxon>
    </lineage>
</organism>
<dbReference type="KEGG" id="vg:40088396"/>
<protein>
    <submittedName>
        <fullName evidence="2">Uncharacterized protein</fullName>
    </submittedName>
</protein>
<dbReference type="RefSeq" id="YP_009612058.1">
    <property type="nucleotide sequence ID" value="NC_042013.1"/>
</dbReference>